<dbReference type="InterPro" id="IPR003583">
    <property type="entry name" value="Hlx-hairpin-Hlx_DNA-bd_motif"/>
</dbReference>
<dbReference type="PANTHER" id="PTHR21180">
    <property type="entry name" value="ENDONUCLEASE/EXONUCLEASE/PHOSPHATASE FAMILY DOMAIN-CONTAINING PROTEIN 1"/>
    <property type="match status" value="1"/>
</dbReference>
<keyword evidence="2" id="KW-0812">Transmembrane</keyword>
<feature type="domain" description="Helix-hairpin-helix DNA-binding motif class 1" evidence="3">
    <location>
        <begin position="169"/>
        <end position="188"/>
    </location>
</feature>
<dbReference type="InterPro" id="IPR019554">
    <property type="entry name" value="Soluble_ligand-bd"/>
</dbReference>
<feature type="compositionally biased region" description="Low complexity" evidence="1">
    <location>
        <begin position="140"/>
        <end position="151"/>
    </location>
</feature>
<accession>A0ABY0CCP4</accession>
<evidence type="ECO:0000313" key="5">
    <source>
        <dbReference type="Proteomes" id="UP000268291"/>
    </source>
</evidence>
<feature type="transmembrane region" description="Helical" evidence="2">
    <location>
        <begin position="21"/>
        <end position="45"/>
    </location>
</feature>
<dbReference type="Gene3D" id="3.10.560.10">
    <property type="entry name" value="Outer membrane lipoprotein wza domain like"/>
    <property type="match status" value="1"/>
</dbReference>
<dbReference type="Pfam" id="PF10531">
    <property type="entry name" value="SLBB"/>
    <property type="match status" value="1"/>
</dbReference>
<feature type="domain" description="Helix-hairpin-helix DNA-binding motif class 1" evidence="3">
    <location>
        <begin position="199"/>
        <end position="218"/>
    </location>
</feature>
<keyword evidence="2" id="KW-0472">Membrane</keyword>
<reference evidence="4 5" key="1">
    <citation type="submission" date="2018-12" db="EMBL/GenBank/DDBJ databases">
        <authorList>
            <person name="hu s."/>
            <person name="Xu Y."/>
            <person name="Xu B."/>
            <person name="Li F."/>
        </authorList>
    </citation>
    <scope>NUCLEOTIDE SEQUENCE [LARGE SCALE GENOMIC DNA]</scope>
    <source>
        <strain evidence="4 5">KSW2-17</strain>
    </source>
</reference>
<dbReference type="Pfam" id="PF12836">
    <property type="entry name" value="HHH_3"/>
    <property type="match status" value="1"/>
</dbReference>
<protein>
    <submittedName>
        <fullName evidence="4">Competence protein ComEA</fullName>
    </submittedName>
</protein>
<keyword evidence="5" id="KW-1185">Reference proteome</keyword>
<dbReference type="InterPro" id="IPR051675">
    <property type="entry name" value="Endo/Exo/Phosphatase_dom_1"/>
</dbReference>
<dbReference type="SMART" id="SM00278">
    <property type="entry name" value="HhH1"/>
    <property type="match status" value="2"/>
</dbReference>
<evidence type="ECO:0000256" key="1">
    <source>
        <dbReference type="SAM" id="MobiDB-lite"/>
    </source>
</evidence>
<dbReference type="PANTHER" id="PTHR21180:SF32">
    <property type="entry name" value="ENDONUCLEASE_EXONUCLEASE_PHOSPHATASE FAMILY DOMAIN-CONTAINING PROTEIN 1"/>
    <property type="match status" value="1"/>
</dbReference>
<proteinExistence type="predicted"/>
<feature type="region of interest" description="Disordered" evidence="1">
    <location>
        <begin position="51"/>
        <end position="72"/>
    </location>
</feature>
<dbReference type="EMBL" id="RZGY01000001">
    <property type="protein sequence ID" value="RUQ87832.1"/>
    <property type="molecule type" value="Genomic_DNA"/>
</dbReference>
<comment type="caution">
    <text evidence="4">The sequence shown here is derived from an EMBL/GenBank/DDBJ whole genome shotgun (WGS) entry which is preliminary data.</text>
</comment>
<name>A0ABY0CCP4_9MICO</name>
<dbReference type="InterPro" id="IPR010994">
    <property type="entry name" value="RuvA_2-like"/>
</dbReference>
<sequence length="221" mass="22063">MHVASAGTDRRSRLAARKRRARIGVSAAVVLVLVFLGIAALVAGARSAADTSRTTIPVDGPTTATAEDDLETGAPAASPGVLYVHVLGAVAKPGLYTLDMGARVVDAIAAAGGFSAEADTGSVNLARTLTDGEQIAVTKPGEAPAPGSAAGTEDGAADAPVNLNSATAAQLESLPRIGPALAERIIAWRTDNGPFRLVDELLSVPGIGDAILAGLDGLVTV</sequence>
<organism evidence="4 5">
    <name type="scientific">Labedella gwakjiensis</name>
    <dbReference type="NCBI Taxonomy" id="390269"/>
    <lineage>
        <taxon>Bacteria</taxon>
        <taxon>Bacillati</taxon>
        <taxon>Actinomycetota</taxon>
        <taxon>Actinomycetes</taxon>
        <taxon>Micrococcales</taxon>
        <taxon>Microbacteriaceae</taxon>
        <taxon>Labedella</taxon>
    </lineage>
</organism>
<keyword evidence="2" id="KW-1133">Transmembrane helix</keyword>
<dbReference type="SUPFAM" id="SSF47781">
    <property type="entry name" value="RuvA domain 2-like"/>
    <property type="match status" value="1"/>
</dbReference>
<gene>
    <name evidence="4" type="ORF">ELQ93_02745</name>
</gene>
<dbReference type="Gene3D" id="1.10.150.310">
    <property type="entry name" value="Tex RuvX-like domain-like"/>
    <property type="match status" value="1"/>
</dbReference>
<evidence type="ECO:0000259" key="3">
    <source>
        <dbReference type="SMART" id="SM00278"/>
    </source>
</evidence>
<evidence type="ECO:0000256" key="2">
    <source>
        <dbReference type="SAM" id="Phobius"/>
    </source>
</evidence>
<evidence type="ECO:0000313" key="4">
    <source>
        <dbReference type="EMBL" id="RUQ87832.1"/>
    </source>
</evidence>
<dbReference type="Proteomes" id="UP000268291">
    <property type="component" value="Unassembled WGS sequence"/>
</dbReference>
<feature type="region of interest" description="Disordered" evidence="1">
    <location>
        <begin position="138"/>
        <end position="157"/>
    </location>
</feature>